<dbReference type="AlphaFoldDB" id="G8QSI4"/>
<evidence type="ECO:0000313" key="12">
    <source>
        <dbReference type="Proteomes" id="UP000005632"/>
    </source>
</evidence>
<keyword evidence="3" id="KW-1003">Cell membrane</keyword>
<keyword evidence="6" id="KW-0547">Nucleotide-binding</keyword>
<dbReference type="Proteomes" id="UP000005632">
    <property type="component" value="Chromosome"/>
</dbReference>
<dbReference type="eggNOG" id="COG3845">
    <property type="taxonomic scope" value="Bacteria"/>
</dbReference>
<gene>
    <name evidence="11" type="ordered locus">SpiGrapes_0015</name>
</gene>
<dbReference type="Gene3D" id="3.40.50.300">
    <property type="entry name" value="P-loop containing nucleotide triphosphate hydrolases"/>
    <property type="match status" value="2"/>
</dbReference>
<dbReference type="SMART" id="SM00382">
    <property type="entry name" value="AAA"/>
    <property type="match status" value="1"/>
</dbReference>
<dbReference type="EMBL" id="CP003155">
    <property type="protein sequence ID" value="AEV27883.1"/>
    <property type="molecule type" value="Genomic_DNA"/>
</dbReference>
<dbReference type="InterPro" id="IPR003439">
    <property type="entry name" value="ABC_transporter-like_ATP-bd"/>
</dbReference>
<dbReference type="PANTHER" id="PTHR43790:SF4">
    <property type="entry name" value="GUANOSINE IMPORT ATP-BINDING PROTEIN NUPO"/>
    <property type="match status" value="1"/>
</dbReference>
<evidence type="ECO:0000256" key="9">
    <source>
        <dbReference type="ARBA" id="ARBA00023136"/>
    </source>
</evidence>
<dbReference type="Pfam" id="PF00005">
    <property type="entry name" value="ABC_tran"/>
    <property type="match status" value="2"/>
</dbReference>
<dbReference type="PROSITE" id="PS00211">
    <property type="entry name" value="ABC_TRANSPORTER_1"/>
    <property type="match status" value="2"/>
</dbReference>
<dbReference type="CDD" id="cd03216">
    <property type="entry name" value="ABC_Carb_Monos_I"/>
    <property type="match status" value="1"/>
</dbReference>
<keyword evidence="12" id="KW-1185">Reference proteome</keyword>
<evidence type="ECO:0000256" key="3">
    <source>
        <dbReference type="ARBA" id="ARBA00022475"/>
    </source>
</evidence>
<keyword evidence="5" id="KW-0677">Repeat</keyword>
<organism evidence="11 12">
    <name type="scientific">Sphaerochaeta pleomorpha (strain ATCC BAA-1885 / DSM 22778 / Grapes)</name>
    <dbReference type="NCBI Taxonomy" id="158190"/>
    <lineage>
        <taxon>Bacteria</taxon>
        <taxon>Pseudomonadati</taxon>
        <taxon>Spirochaetota</taxon>
        <taxon>Spirochaetia</taxon>
        <taxon>Spirochaetales</taxon>
        <taxon>Sphaerochaetaceae</taxon>
        <taxon>Sphaerochaeta</taxon>
    </lineage>
</organism>
<keyword evidence="7" id="KW-0067">ATP-binding</keyword>
<dbReference type="RefSeq" id="WP_014268732.1">
    <property type="nucleotide sequence ID" value="NC_016633.1"/>
</dbReference>
<evidence type="ECO:0000256" key="7">
    <source>
        <dbReference type="ARBA" id="ARBA00022840"/>
    </source>
</evidence>
<accession>G8QSI4</accession>
<evidence type="ECO:0000256" key="1">
    <source>
        <dbReference type="ARBA" id="ARBA00004202"/>
    </source>
</evidence>
<dbReference type="STRING" id="158190.SpiGrapes_0015"/>
<protein>
    <submittedName>
        <fullName evidence="11">ATPase component of uncharacterized ABC-type transporter</fullName>
    </submittedName>
</protein>
<evidence type="ECO:0000256" key="4">
    <source>
        <dbReference type="ARBA" id="ARBA00022597"/>
    </source>
</evidence>
<feature type="domain" description="ABC transporter" evidence="10">
    <location>
        <begin position="252"/>
        <end position="497"/>
    </location>
</feature>
<dbReference type="GO" id="GO:0005886">
    <property type="term" value="C:plasma membrane"/>
    <property type="evidence" value="ECO:0007669"/>
    <property type="project" value="UniProtKB-SubCell"/>
</dbReference>
<dbReference type="FunFam" id="3.40.50.300:FF:000127">
    <property type="entry name" value="Ribose import ATP-binding protein RbsA"/>
    <property type="match status" value="1"/>
</dbReference>
<evidence type="ECO:0000256" key="6">
    <source>
        <dbReference type="ARBA" id="ARBA00022741"/>
    </source>
</evidence>
<dbReference type="KEGG" id="sgp:SpiGrapes_0015"/>
<name>G8QSI4_SPHPG</name>
<dbReference type="PANTHER" id="PTHR43790">
    <property type="entry name" value="CARBOHYDRATE TRANSPORT ATP-BINDING PROTEIN MG119-RELATED"/>
    <property type="match status" value="1"/>
</dbReference>
<dbReference type="InterPro" id="IPR003593">
    <property type="entry name" value="AAA+_ATPase"/>
</dbReference>
<keyword evidence="8" id="KW-1278">Translocase</keyword>
<keyword evidence="9" id="KW-0472">Membrane</keyword>
<dbReference type="InterPro" id="IPR027417">
    <property type="entry name" value="P-loop_NTPase"/>
</dbReference>
<reference evidence="11 12" key="1">
    <citation type="submission" date="2011-11" db="EMBL/GenBank/DDBJ databases">
        <title>Complete sequence of Spirochaeta sp. grapes.</title>
        <authorList>
            <consortium name="US DOE Joint Genome Institute"/>
            <person name="Lucas S."/>
            <person name="Han J."/>
            <person name="Lapidus A."/>
            <person name="Cheng J.-F."/>
            <person name="Goodwin L."/>
            <person name="Pitluck S."/>
            <person name="Peters L."/>
            <person name="Ovchinnikova G."/>
            <person name="Munk A.C."/>
            <person name="Detter J.C."/>
            <person name="Han C."/>
            <person name="Tapia R."/>
            <person name="Land M."/>
            <person name="Hauser L."/>
            <person name="Kyrpides N."/>
            <person name="Ivanova N."/>
            <person name="Pagani I."/>
            <person name="Ritalahtilisa K."/>
            <person name="Loeffler F."/>
            <person name="Woyke T."/>
        </authorList>
    </citation>
    <scope>NUCLEOTIDE SEQUENCE [LARGE SCALE GENOMIC DNA]</scope>
    <source>
        <strain evidence="12">ATCC BAA-1885 / DSM 22778 / Grapes</strain>
    </source>
</reference>
<feature type="domain" description="ABC transporter" evidence="10">
    <location>
        <begin position="4"/>
        <end position="239"/>
    </location>
</feature>
<sequence length="500" mass="54721">MALLSMRDIDKSFFGKMANEHVNLEVGYNEIHALLGENGAGKTTLMNILYGIYTRDSGTIEMEGKPITFSSPKDAIKSHIGMVHQHFTLVPTLTVSENITLGLKSPGHPFPNRKVLDEQIASLSCRYGLDVDPKAIVGQLSVGEQQRVEIIKLLYRDAKLLILDEPTAVLTPQETESFFTVLRRLREDGHSVIIITHHIPEVLSITDSITVLQNGRNAGTVQTKETNAEELSRLMIGRKLQGSKREMISKQNRGNGLVLSGVFLSKAKLGPLSLQVPPGSILGIAGVDGNGQKELAEIIVGIRMHQGGTVSLCGECLDHLSVEQRKRKGIGYISDDRHKDGLILDMDLQDNMLLKLFGEEGIVTHGFVNRLLLRKRTEQAVAEHAIKTSSLECPLRYLSGGNQQKLILAREMAGNPSLVVACQPTRGLDIGSSETVHNMLLRLRKEGCSILLVSSDLDEIVLLSDEIAVMHGGKIMDCLPNDRIDLTKIGLLMAGKGMDA</sequence>
<evidence type="ECO:0000256" key="5">
    <source>
        <dbReference type="ARBA" id="ARBA00022737"/>
    </source>
</evidence>
<keyword evidence="4" id="KW-0762">Sugar transport</keyword>
<dbReference type="HOGENOM" id="CLU_000604_92_0_12"/>
<keyword evidence="2" id="KW-0813">Transport</keyword>
<evidence type="ECO:0000313" key="11">
    <source>
        <dbReference type="EMBL" id="AEV27883.1"/>
    </source>
</evidence>
<evidence type="ECO:0000259" key="10">
    <source>
        <dbReference type="PROSITE" id="PS50893"/>
    </source>
</evidence>
<comment type="subcellular location">
    <subcellularLocation>
        <location evidence="1">Cell membrane</location>
        <topology evidence="1">Peripheral membrane protein</topology>
    </subcellularLocation>
</comment>
<dbReference type="InterPro" id="IPR050107">
    <property type="entry name" value="ABC_carbohydrate_import_ATPase"/>
</dbReference>
<dbReference type="SUPFAM" id="SSF52540">
    <property type="entry name" value="P-loop containing nucleoside triphosphate hydrolases"/>
    <property type="match status" value="2"/>
</dbReference>
<dbReference type="CDD" id="cd03215">
    <property type="entry name" value="ABC_Carb_Monos_II"/>
    <property type="match status" value="1"/>
</dbReference>
<dbReference type="OrthoDB" id="9771863at2"/>
<dbReference type="GO" id="GO:0005524">
    <property type="term" value="F:ATP binding"/>
    <property type="evidence" value="ECO:0007669"/>
    <property type="project" value="UniProtKB-KW"/>
</dbReference>
<evidence type="ECO:0000256" key="2">
    <source>
        <dbReference type="ARBA" id="ARBA00022448"/>
    </source>
</evidence>
<dbReference type="GO" id="GO:0016887">
    <property type="term" value="F:ATP hydrolysis activity"/>
    <property type="evidence" value="ECO:0007669"/>
    <property type="project" value="InterPro"/>
</dbReference>
<evidence type="ECO:0000256" key="8">
    <source>
        <dbReference type="ARBA" id="ARBA00022967"/>
    </source>
</evidence>
<proteinExistence type="predicted"/>
<dbReference type="InterPro" id="IPR017871">
    <property type="entry name" value="ABC_transporter-like_CS"/>
</dbReference>
<dbReference type="PROSITE" id="PS50893">
    <property type="entry name" value="ABC_TRANSPORTER_2"/>
    <property type="match status" value="2"/>
</dbReference>